<keyword evidence="2" id="KW-1185">Reference proteome</keyword>
<dbReference type="HOGENOM" id="CLU_3191819_0_0_1"/>
<dbReference type="EMBL" id="BX284605">
    <property type="protein sequence ID" value="CAR81369.1"/>
    <property type="molecule type" value="Genomic_DNA"/>
</dbReference>
<accession>D0FY27</accession>
<evidence type="ECO:0000313" key="2">
    <source>
        <dbReference type="Proteomes" id="UP000001940"/>
    </source>
</evidence>
<dbReference type="AlphaFoldDB" id="D0FY27"/>
<proteinExistence type="predicted"/>
<dbReference type="AGR" id="WB:WBGene00138724"/>
<sequence length="46" mass="5202">MTILFRLLCEAQSASRLVPIIALFLVRYFVIQLSAVEPLQANVPEQ</sequence>
<dbReference type="PaxDb" id="6239-F15B9.11"/>
<dbReference type="Bgee" id="WBGene00138724">
    <property type="expression patterns" value="Expressed in larva and 3 other cell types or tissues"/>
</dbReference>
<dbReference type="eggNOG" id="ENOG502TKHH">
    <property type="taxonomic scope" value="Eukaryota"/>
</dbReference>
<reference evidence="1 2" key="1">
    <citation type="journal article" date="1998" name="Science">
        <title>Genome sequence of the nematode C. elegans: a platform for investigating biology.</title>
        <authorList>
            <consortium name="The C. elegans sequencing consortium"/>
            <person name="Sulson J.E."/>
            <person name="Waterston R."/>
        </authorList>
    </citation>
    <scope>NUCLEOTIDE SEQUENCE [LARGE SCALE GENOMIC DNA]</scope>
    <source>
        <strain evidence="1 2">Bristol N2</strain>
    </source>
</reference>
<dbReference type="Proteomes" id="UP000001940">
    <property type="component" value="Chromosome V"/>
</dbReference>
<evidence type="ECO:0000313" key="1">
    <source>
        <dbReference type="EMBL" id="CAR81369.1"/>
    </source>
</evidence>
<protein>
    <submittedName>
        <fullName evidence="1">YggT family protein</fullName>
    </submittedName>
</protein>
<dbReference type="SMR" id="D0FY27"/>
<name>D0FY27_CAEEL</name>
<dbReference type="WormBase" id="F15B9.11">
    <property type="protein sequence ID" value="CE43079"/>
    <property type="gene ID" value="WBGene00138724"/>
</dbReference>
<dbReference type="InParanoid" id="D0FY27"/>
<evidence type="ECO:0000313" key="3">
    <source>
        <dbReference type="WormBase" id="F15B9.11"/>
    </source>
</evidence>
<gene>
    <name evidence="1" type="ORF">CELE_F15B9.11</name>
    <name evidence="1 3" type="ORF">F15B9.11</name>
</gene>
<organism evidence="1 2">
    <name type="scientific">Caenorhabditis elegans</name>
    <dbReference type="NCBI Taxonomy" id="6239"/>
    <lineage>
        <taxon>Eukaryota</taxon>
        <taxon>Metazoa</taxon>
        <taxon>Ecdysozoa</taxon>
        <taxon>Nematoda</taxon>
        <taxon>Chromadorea</taxon>
        <taxon>Rhabditida</taxon>
        <taxon>Rhabditina</taxon>
        <taxon>Rhabditomorpha</taxon>
        <taxon>Rhabditoidea</taxon>
        <taxon>Rhabditidae</taxon>
        <taxon>Peloderinae</taxon>
        <taxon>Caenorhabditis</taxon>
    </lineage>
</organism>